<comment type="caution">
    <text evidence="3">The sequence shown here is derived from an EMBL/GenBank/DDBJ whole genome shotgun (WGS) entry which is preliminary data.</text>
</comment>
<dbReference type="Gene3D" id="3.40.630.40">
    <property type="entry name" value="Zn-dependent exopeptidases"/>
    <property type="match status" value="1"/>
</dbReference>
<dbReference type="AlphaFoldDB" id="A0A9D1R609"/>
<dbReference type="PANTHER" id="PTHR30404">
    <property type="entry name" value="N-ACETYLMURAMOYL-L-ALANINE AMIDASE"/>
    <property type="match status" value="1"/>
</dbReference>
<dbReference type="EC" id="3.5.1.28" evidence="3"/>
<dbReference type="GO" id="GO:0009253">
    <property type="term" value="P:peptidoglycan catabolic process"/>
    <property type="evidence" value="ECO:0007669"/>
    <property type="project" value="InterPro"/>
</dbReference>
<dbReference type="SUPFAM" id="SSF53187">
    <property type="entry name" value="Zn-dependent exopeptidases"/>
    <property type="match status" value="1"/>
</dbReference>
<evidence type="ECO:0000259" key="2">
    <source>
        <dbReference type="SMART" id="SM00646"/>
    </source>
</evidence>
<dbReference type="EMBL" id="DXGH01000050">
    <property type="protein sequence ID" value="HIW81677.1"/>
    <property type="molecule type" value="Genomic_DNA"/>
</dbReference>
<keyword evidence="1 3" id="KW-0378">Hydrolase</keyword>
<organism evidence="3 4">
    <name type="scientific">Candidatus Acetatifactor stercoripullorum</name>
    <dbReference type="NCBI Taxonomy" id="2838414"/>
    <lineage>
        <taxon>Bacteria</taxon>
        <taxon>Bacillati</taxon>
        <taxon>Bacillota</taxon>
        <taxon>Clostridia</taxon>
        <taxon>Lachnospirales</taxon>
        <taxon>Lachnospiraceae</taxon>
        <taxon>Acetatifactor</taxon>
    </lineage>
</organism>
<reference evidence="3" key="1">
    <citation type="journal article" date="2021" name="PeerJ">
        <title>Extensive microbial diversity within the chicken gut microbiome revealed by metagenomics and culture.</title>
        <authorList>
            <person name="Gilroy R."/>
            <person name="Ravi A."/>
            <person name="Getino M."/>
            <person name="Pursley I."/>
            <person name="Horton D.L."/>
            <person name="Alikhan N.F."/>
            <person name="Baker D."/>
            <person name="Gharbi K."/>
            <person name="Hall N."/>
            <person name="Watson M."/>
            <person name="Adriaenssens E.M."/>
            <person name="Foster-Nyarko E."/>
            <person name="Jarju S."/>
            <person name="Secka A."/>
            <person name="Antonio M."/>
            <person name="Oren A."/>
            <person name="Chaudhuri R.R."/>
            <person name="La Ragione R."/>
            <person name="Hildebrand F."/>
            <person name="Pallen M.J."/>
        </authorList>
    </citation>
    <scope>NUCLEOTIDE SEQUENCE</scope>
    <source>
        <strain evidence="3">CHK195-6426</strain>
    </source>
</reference>
<dbReference type="Proteomes" id="UP000824265">
    <property type="component" value="Unassembled WGS sequence"/>
</dbReference>
<evidence type="ECO:0000256" key="1">
    <source>
        <dbReference type="ARBA" id="ARBA00022801"/>
    </source>
</evidence>
<name>A0A9D1R609_9FIRM</name>
<dbReference type="GO" id="GO:0008745">
    <property type="term" value="F:N-acetylmuramoyl-L-alanine amidase activity"/>
    <property type="evidence" value="ECO:0007669"/>
    <property type="project" value="UniProtKB-EC"/>
</dbReference>
<accession>A0A9D1R609</accession>
<dbReference type="InterPro" id="IPR002508">
    <property type="entry name" value="MurNAc-LAA_cat"/>
</dbReference>
<dbReference type="GO" id="GO:0030288">
    <property type="term" value="C:outer membrane-bounded periplasmic space"/>
    <property type="evidence" value="ECO:0007669"/>
    <property type="project" value="TreeGrafter"/>
</dbReference>
<dbReference type="InterPro" id="IPR050695">
    <property type="entry name" value="N-acetylmuramoyl_amidase_3"/>
</dbReference>
<proteinExistence type="predicted"/>
<evidence type="ECO:0000313" key="3">
    <source>
        <dbReference type="EMBL" id="HIW81677.1"/>
    </source>
</evidence>
<dbReference type="Pfam" id="PF01520">
    <property type="entry name" value="Amidase_3"/>
    <property type="match status" value="1"/>
</dbReference>
<reference evidence="3" key="2">
    <citation type="submission" date="2021-04" db="EMBL/GenBank/DDBJ databases">
        <authorList>
            <person name="Gilroy R."/>
        </authorList>
    </citation>
    <scope>NUCLEOTIDE SEQUENCE</scope>
    <source>
        <strain evidence="3">CHK195-6426</strain>
    </source>
</reference>
<dbReference type="SMART" id="SM00646">
    <property type="entry name" value="Ami_3"/>
    <property type="match status" value="1"/>
</dbReference>
<gene>
    <name evidence="3" type="ORF">H9742_09220</name>
</gene>
<protein>
    <submittedName>
        <fullName evidence="3">N-acetylmuramoyl-L-alanine amidase</fullName>
        <ecNumber evidence="3">3.5.1.28</ecNumber>
    </submittedName>
</protein>
<sequence length="222" mass="24663">MGVMLLVSMLFVGREAARYVTGQNVKVQKDGPCVVIDAGHGGDDPGKVGINGAQEKDINLQIALLVKTFLEQNGVNVVMTREDEDGLYDRSASNKKVQDMKNRIALIEETAPDIVVSIHQNSYPEEYVHGAQVFYYDGSSQGKELAEVLQRQLIERADPDNTRQVKANDSYYLLKKTSVPIVIVECGFLSNQAEAEKLCTPEYQERIAWAVHMGILEYLNGI</sequence>
<feature type="domain" description="MurNAc-LAA" evidence="2">
    <location>
        <begin position="104"/>
        <end position="216"/>
    </location>
</feature>
<dbReference type="CDD" id="cd02696">
    <property type="entry name" value="MurNAc-LAA"/>
    <property type="match status" value="1"/>
</dbReference>
<evidence type="ECO:0000313" key="4">
    <source>
        <dbReference type="Proteomes" id="UP000824265"/>
    </source>
</evidence>
<dbReference type="PANTHER" id="PTHR30404:SF0">
    <property type="entry name" value="N-ACETYLMURAMOYL-L-ALANINE AMIDASE AMIC"/>
    <property type="match status" value="1"/>
</dbReference>